<dbReference type="AlphaFoldDB" id="A0A069PKP1"/>
<protein>
    <recommendedName>
        <fullName evidence="3">Head decoration protein</fullName>
    </recommendedName>
</protein>
<proteinExistence type="predicted"/>
<dbReference type="Proteomes" id="UP000027466">
    <property type="component" value="Unassembled WGS sequence"/>
</dbReference>
<comment type="caution">
    <text evidence="1">The sequence shown here is derived from an EMBL/GenBank/DDBJ whole genome shotgun (WGS) entry which is preliminary data.</text>
</comment>
<dbReference type="RefSeq" id="WP_035936350.1">
    <property type="nucleotide sequence ID" value="NZ_CADFFX010000009.1"/>
</dbReference>
<name>A0A069PKP1_9BURK</name>
<keyword evidence="2" id="KW-1185">Reference proteome</keyword>
<dbReference type="STRING" id="60547.GCA_000751215_04813"/>
<evidence type="ECO:0008006" key="3">
    <source>
        <dbReference type="Google" id="ProtNLM"/>
    </source>
</evidence>
<dbReference type="InterPro" id="IPR004195">
    <property type="entry name" value="Head_decoration_D"/>
</dbReference>
<organism evidence="1 2">
    <name type="scientific">Caballeronia glathei</name>
    <dbReference type="NCBI Taxonomy" id="60547"/>
    <lineage>
        <taxon>Bacteria</taxon>
        <taxon>Pseudomonadati</taxon>
        <taxon>Pseudomonadota</taxon>
        <taxon>Betaproteobacteria</taxon>
        <taxon>Burkholderiales</taxon>
        <taxon>Burkholderiaceae</taxon>
        <taxon>Caballeronia</taxon>
    </lineage>
</organism>
<dbReference type="EMBL" id="JFHC01000031">
    <property type="protein sequence ID" value="KDR41140.1"/>
    <property type="molecule type" value="Genomic_DNA"/>
</dbReference>
<evidence type="ECO:0000313" key="2">
    <source>
        <dbReference type="Proteomes" id="UP000027466"/>
    </source>
</evidence>
<evidence type="ECO:0000313" key="1">
    <source>
        <dbReference type="EMBL" id="KDR41140.1"/>
    </source>
</evidence>
<gene>
    <name evidence="1" type="ORF">BG61_20735</name>
</gene>
<accession>A0A069PKP1</accession>
<dbReference type="Pfam" id="PF02924">
    <property type="entry name" value="HDPD"/>
    <property type="match status" value="1"/>
</dbReference>
<sequence>MSTIYTQGVQTGEFLLSEGQGRISREPIIVEAGDALPAGQILGTLGTGKYAPYDNAANTGAEVASAVLYGPLAASSADRPAVAIVRLAEVAEALLTGFDAGARNDLAEQFVIVRP</sequence>
<reference evidence="1 2" key="1">
    <citation type="submission" date="2014-03" db="EMBL/GenBank/DDBJ databases">
        <title>Draft Genome Sequences of Four Burkholderia Strains.</title>
        <authorList>
            <person name="Liu X.Y."/>
            <person name="Li C.X."/>
            <person name="Xu J.H."/>
        </authorList>
    </citation>
    <scope>NUCLEOTIDE SEQUENCE [LARGE SCALE GENOMIC DNA]</scope>
    <source>
        <strain evidence="1 2">DSM 50014</strain>
    </source>
</reference>